<dbReference type="AlphaFoldDB" id="A0A839DW80"/>
<evidence type="ECO:0000313" key="2">
    <source>
        <dbReference type="EMBL" id="MBA8825019.1"/>
    </source>
</evidence>
<evidence type="ECO:0000313" key="3">
    <source>
        <dbReference type="Proteomes" id="UP000569329"/>
    </source>
</evidence>
<feature type="region of interest" description="Disordered" evidence="1">
    <location>
        <begin position="202"/>
        <end position="225"/>
    </location>
</feature>
<dbReference type="EMBL" id="JACGWZ010000002">
    <property type="protein sequence ID" value="MBA8825019.1"/>
    <property type="molecule type" value="Genomic_DNA"/>
</dbReference>
<sequence length="225" mass="24879">MYSDAVRGGRNSRVEMPFAVVHPLCHPRQGQTGGDARSSKFRPEQCVLLSHVDLQVSRCPVREAKAYGCSWQQRANRPKGCGATRPTERTLKTPADGRGKDDLGRPPAPNNTRTVDVLPVVSGGDSARGSYRVRSAATSRGRTCFLLRRQPPRCGASPRLHGRSAPPHAPRGEVFFAALVSRSWTAPHRHCQVRTFRDFLPPTRPQAEQVRDAGSHRSMTTSWRP</sequence>
<gene>
    <name evidence="2" type="ORF">FHX42_002366</name>
</gene>
<accession>A0A839DW80</accession>
<name>A0A839DW80_9PSEU</name>
<evidence type="ECO:0000256" key="1">
    <source>
        <dbReference type="SAM" id="MobiDB-lite"/>
    </source>
</evidence>
<protein>
    <submittedName>
        <fullName evidence="2">Uncharacterized protein</fullName>
    </submittedName>
</protein>
<feature type="compositionally biased region" description="Basic and acidic residues" evidence="1">
    <location>
        <begin position="86"/>
        <end position="104"/>
    </location>
</feature>
<dbReference type="Proteomes" id="UP000569329">
    <property type="component" value="Unassembled WGS sequence"/>
</dbReference>
<comment type="caution">
    <text evidence="2">The sequence shown here is derived from an EMBL/GenBank/DDBJ whole genome shotgun (WGS) entry which is preliminary data.</text>
</comment>
<feature type="region of interest" description="Disordered" evidence="1">
    <location>
        <begin position="75"/>
        <end position="134"/>
    </location>
</feature>
<reference evidence="2 3" key="1">
    <citation type="submission" date="2020-07" db="EMBL/GenBank/DDBJ databases">
        <title>Sequencing the genomes of 1000 actinobacteria strains.</title>
        <authorList>
            <person name="Klenk H.-P."/>
        </authorList>
    </citation>
    <scope>NUCLEOTIDE SEQUENCE [LARGE SCALE GENOMIC DNA]</scope>
    <source>
        <strain evidence="2 3">DSM 45975</strain>
    </source>
</reference>
<proteinExistence type="predicted"/>
<organism evidence="2 3">
    <name type="scientific">Halosaccharopolyspora lacisalsi</name>
    <dbReference type="NCBI Taxonomy" id="1000566"/>
    <lineage>
        <taxon>Bacteria</taxon>
        <taxon>Bacillati</taxon>
        <taxon>Actinomycetota</taxon>
        <taxon>Actinomycetes</taxon>
        <taxon>Pseudonocardiales</taxon>
        <taxon>Pseudonocardiaceae</taxon>
        <taxon>Halosaccharopolyspora</taxon>
    </lineage>
</organism>
<keyword evidence="3" id="KW-1185">Reference proteome</keyword>